<dbReference type="GO" id="GO:0016020">
    <property type="term" value="C:membrane"/>
    <property type="evidence" value="ECO:0007669"/>
    <property type="project" value="UniProtKB-SubCell"/>
</dbReference>
<organism evidence="9 10">
    <name type="scientific">Cyclopterus lumpus</name>
    <name type="common">Lumpsucker</name>
    <dbReference type="NCBI Taxonomy" id="8103"/>
    <lineage>
        <taxon>Eukaryota</taxon>
        <taxon>Metazoa</taxon>
        <taxon>Chordata</taxon>
        <taxon>Craniata</taxon>
        <taxon>Vertebrata</taxon>
        <taxon>Euteleostomi</taxon>
        <taxon>Actinopterygii</taxon>
        <taxon>Neopterygii</taxon>
        <taxon>Teleostei</taxon>
        <taxon>Neoteleostei</taxon>
        <taxon>Acanthomorphata</taxon>
        <taxon>Eupercaria</taxon>
        <taxon>Perciformes</taxon>
        <taxon>Cottioidei</taxon>
        <taxon>Cottales</taxon>
        <taxon>Cyclopteridae</taxon>
        <taxon>Cyclopterus</taxon>
    </lineage>
</organism>
<evidence type="ECO:0000256" key="3">
    <source>
        <dbReference type="ARBA" id="ARBA00022989"/>
    </source>
</evidence>
<evidence type="ECO:0000256" key="4">
    <source>
        <dbReference type="ARBA" id="ARBA00023136"/>
    </source>
</evidence>
<comment type="subcellular location">
    <subcellularLocation>
        <location evidence="1">Membrane</location>
        <topology evidence="1">Multi-pass membrane protein</topology>
    </subcellularLocation>
</comment>
<keyword evidence="3 7" id="KW-1133">Transmembrane helix</keyword>
<evidence type="ECO:0000313" key="10">
    <source>
        <dbReference type="Proteomes" id="UP000694565"/>
    </source>
</evidence>
<accession>A0A8C2WA02</accession>
<feature type="transmembrane region" description="Helical" evidence="7">
    <location>
        <begin position="100"/>
        <end position="119"/>
    </location>
</feature>
<reference evidence="9" key="1">
    <citation type="submission" date="2025-08" db="UniProtKB">
        <authorList>
            <consortium name="Ensembl"/>
        </authorList>
    </citation>
    <scope>IDENTIFICATION</scope>
</reference>
<dbReference type="Ensembl" id="ENSCLMT00005001497.1">
    <property type="protein sequence ID" value="ENSCLMP00005001407.1"/>
    <property type="gene ID" value="ENSCLMG00005000665.1"/>
</dbReference>
<keyword evidence="5" id="KW-0325">Glycoprotein</keyword>
<feature type="transmembrane region" description="Helical" evidence="7">
    <location>
        <begin position="442"/>
        <end position="460"/>
    </location>
</feature>
<dbReference type="Proteomes" id="UP000694565">
    <property type="component" value="Unplaced"/>
</dbReference>
<evidence type="ECO:0000256" key="6">
    <source>
        <dbReference type="SAM" id="MobiDB-lite"/>
    </source>
</evidence>
<evidence type="ECO:0000256" key="7">
    <source>
        <dbReference type="SAM" id="Phobius"/>
    </source>
</evidence>
<name>A0A8C2WA02_CYCLU</name>
<feature type="transmembrane region" description="Helical" evidence="7">
    <location>
        <begin position="321"/>
        <end position="346"/>
    </location>
</feature>
<dbReference type="GeneTree" id="ENSGT00390000011648"/>
<dbReference type="PANTHER" id="PTHR12680">
    <property type="entry name" value="PUTATIVE HOMEODOMAIN TRANSCRIPTION FACTOR PHTF"/>
    <property type="match status" value="1"/>
</dbReference>
<protein>
    <submittedName>
        <fullName evidence="9">Putative homeodomain transcription factor 1</fullName>
    </submittedName>
</protein>
<keyword evidence="4 7" id="KW-0472">Membrane</keyword>
<evidence type="ECO:0000259" key="8">
    <source>
        <dbReference type="Pfam" id="PF12129"/>
    </source>
</evidence>
<proteinExistence type="predicted"/>
<feature type="transmembrane region" description="Helical" evidence="7">
    <location>
        <begin position="406"/>
        <end position="427"/>
    </location>
</feature>
<sequence>FILIVTDGINVLSLQQIGAYDQQVWEKSLEQTDLNGLDSQPRKTGHIKSDLIDVDLVRGSTFSKAKPDRPWTALTRKGLVRVLLFPFFFKWWIQVTSKSISSWILVLYFLQVAALVLYFEVPGASASEVFGPMCLMLLLGTVHCQIVSTESSRWPPGSPVKPREVDRLRPSEGSRPASDTDDTLWEELLQGPDSASTGSSDSESNVRFNAAGMALPQTTTLSSDDESLQQGIDRVSAIIWEQGECKKADMSVLEISGIILTRVKLVEQGMGYLVLGGLMTATLALLPFAFHLAHRLDMALLGSLSLRQLGEVAVGRRDAQVYVFFFVTMVLRVGLIGLFFFMMCVAERTYKQRLLFAKYFSHITSARKAKKSEIPHFRLKKVQNIKMWLSLRSFLRRRGPQRSVDVIVSTIFLLALSISFIICAQLLHSHQTFLDSLTNWELMVWASSLILFLLRLATLGSETNCKYSNSSVLLTEQINLYLKMEKKPNKKEELNIVNNVLKLATKLMKELDIPFRLLGLTVNPLIYNITRVVILSAVSAVVSDLLGFNIRLWKIKP</sequence>
<evidence type="ECO:0000256" key="1">
    <source>
        <dbReference type="ARBA" id="ARBA00004141"/>
    </source>
</evidence>
<keyword evidence="10" id="KW-1185">Reference proteome</keyword>
<gene>
    <name evidence="9" type="primary">phtf1</name>
</gene>
<feature type="transmembrane region" description="Helical" evidence="7">
    <location>
        <begin position="272"/>
        <end position="293"/>
    </location>
</feature>
<feature type="region of interest" description="Disordered" evidence="6">
    <location>
        <begin position="150"/>
        <end position="182"/>
    </location>
</feature>
<keyword evidence="2 7" id="KW-0812">Transmembrane</keyword>
<reference evidence="9" key="2">
    <citation type="submission" date="2025-09" db="UniProtKB">
        <authorList>
            <consortium name="Ensembl"/>
        </authorList>
    </citation>
    <scope>IDENTIFICATION</scope>
</reference>
<dbReference type="Pfam" id="PF12129">
    <property type="entry name" value="PHTF1-2_N"/>
    <property type="match status" value="1"/>
</dbReference>
<feature type="compositionally biased region" description="Basic and acidic residues" evidence="6">
    <location>
        <begin position="161"/>
        <end position="172"/>
    </location>
</feature>
<dbReference type="AlphaFoldDB" id="A0A8C2WA02"/>
<feature type="transmembrane region" description="Helical" evidence="7">
    <location>
        <begin position="78"/>
        <end position="94"/>
    </location>
</feature>
<evidence type="ECO:0000256" key="5">
    <source>
        <dbReference type="ARBA" id="ARBA00023180"/>
    </source>
</evidence>
<dbReference type="InterPro" id="IPR039775">
    <property type="entry name" value="PHTF1/2"/>
</dbReference>
<dbReference type="InterPro" id="IPR021980">
    <property type="entry name" value="PHTF1/2_N"/>
</dbReference>
<dbReference type="GO" id="GO:0005783">
    <property type="term" value="C:endoplasmic reticulum"/>
    <property type="evidence" value="ECO:0007669"/>
    <property type="project" value="InterPro"/>
</dbReference>
<evidence type="ECO:0000256" key="2">
    <source>
        <dbReference type="ARBA" id="ARBA00022692"/>
    </source>
</evidence>
<evidence type="ECO:0000313" key="9">
    <source>
        <dbReference type="Ensembl" id="ENSCLMP00005001407.1"/>
    </source>
</evidence>
<dbReference type="PANTHER" id="PTHR12680:SF8">
    <property type="entry name" value="PROTEIN PHTF1"/>
    <property type="match status" value="1"/>
</dbReference>
<feature type="domain" description="PHTF1/2 N-terminal" evidence="8">
    <location>
        <begin position="15"/>
        <end position="151"/>
    </location>
</feature>